<accession>A0A2D4EMG8</accession>
<evidence type="ECO:0000313" key="1">
    <source>
        <dbReference type="EMBL" id="LAA36409.1"/>
    </source>
</evidence>
<dbReference type="AlphaFoldDB" id="A0A2D4EMG8"/>
<proteinExistence type="predicted"/>
<dbReference type="EMBL" id="IACJ01003946">
    <property type="protein sequence ID" value="LAA36409.1"/>
    <property type="molecule type" value="Transcribed_RNA"/>
</dbReference>
<name>A0A2D4EMG8_MICCO</name>
<protein>
    <submittedName>
        <fullName evidence="1">Uncharacterized protein</fullName>
    </submittedName>
</protein>
<sequence>MLVMGTVVQHIMGTKLGKDEELRIGVYYFWHFKCYELTTSNISYNRPCLLWMLGVVVQQHLEANIWRPKPGLKNLLFPFLYLVSPLSFWAYSIGKSAASFWVAEMLLNIAKLQIIITVQHSRSDSTLPNC</sequence>
<reference evidence="1" key="1">
    <citation type="submission" date="2017-07" db="EMBL/GenBank/DDBJ databases">
        <authorList>
            <person name="Mikheyev A."/>
            <person name="Grau M."/>
        </authorList>
    </citation>
    <scope>NUCLEOTIDE SEQUENCE</scope>
    <source>
        <tissue evidence="1">Venom_gland</tissue>
    </source>
</reference>
<reference evidence="1" key="2">
    <citation type="submission" date="2017-11" db="EMBL/GenBank/DDBJ databases">
        <title>Coralsnake Venomics: Analyses of Venom Gland Transcriptomes and Proteomes of Six Brazilian Taxa.</title>
        <authorList>
            <person name="Aird S.D."/>
            <person name="Jorge da Silva N."/>
            <person name="Qiu L."/>
            <person name="Villar-Briones A."/>
            <person name="Aparecida-Saddi V."/>
            <person name="Campos-Telles M.P."/>
            <person name="Grau M."/>
            <person name="Mikheyev A.S."/>
        </authorList>
    </citation>
    <scope>NUCLEOTIDE SEQUENCE</scope>
    <source>
        <tissue evidence="1">Venom_gland</tissue>
    </source>
</reference>
<organism evidence="1">
    <name type="scientific">Micrurus corallinus</name>
    <name type="common">Brazilian coral snake</name>
    <dbReference type="NCBI Taxonomy" id="54390"/>
    <lineage>
        <taxon>Eukaryota</taxon>
        <taxon>Metazoa</taxon>
        <taxon>Chordata</taxon>
        <taxon>Craniata</taxon>
        <taxon>Vertebrata</taxon>
        <taxon>Euteleostomi</taxon>
        <taxon>Lepidosauria</taxon>
        <taxon>Squamata</taxon>
        <taxon>Bifurcata</taxon>
        <taxon>Unidentata</taxon>
        <taxon>Episquamata</taxon>
        <taxon>Toxicofera</taxon>
        <taxon>Serpentes</taxon>
        <taxon>Colubroidea</taxon>
        <taxon>Elapidae</taxon>
        <taxon>Elapinae</taxon>
        <taxon>Micrurus</taxon>
    </lineage>
</organism>